<gene>
    <name evidence="8" type="ORF">E4191_16785</name>
</gene>
<dbReference type="InterPro" id="IPR050833">
    <property type="entry name" value="Poly_Biosynth_Transport"/>
</dbReference>
<feature type="transmembrane region" description="Helical" evidence="7">
    <location>
        <begin position="76"/>
        <end position="105"/>
    </location>
</feature>
<dbReference type="PANTHER" id="PTHR30250:SF10">
    <property type="entry name" value="LIPOPOLYSACCHARIDE BIOSYNTHESIS PROTEIN WZXC"/>
    <property type="match status" value="1"/>
</dbReference>
<evidence type="ECO:0000256" key="6">
    <source>
        <dbReference type="ARBA" id="ARBA00023136"/>
    </source>
</evidence>
<feature type="transmembrane region" description="Helical" evidence="7">
    <location>
        <begin position="111"/>
        <end position="132"/>
    </location>
</feature>
<accession>A0A4Y5SSX1</accession>
<proteinExistence type="inferred from homology"/>
<dbReference type="KEGG" id="plia:E4191_16785"/>
<keyword evidence="5 7" id="KW-1133">Transmembrane helix</keyword>
<dbReference type="AlphaFoldDB" id="A0A4Y5SSX1"/>
<organism evidence="8 9">
    <name type="scientific">Paracoccus liaowanqingii</name>
    <dbReference type="NCBI Taxonomy" id="2560053"/>
    <lineage>
        <taxon>Bacteria</taxon>
        <taxon>Pseudomonadati</taxon>
        <taxon>Pseudomonadota</taxon>
        <taxon>Alphaproteobacteria</taxon>
        <taxon>Rhodobacterales</taxon>
        <taxon>Paracoccaceae</taxon>
        <taxon>Paracoccus</taxon>
    </lineage>
</organism>
<keyword evidence="6 7" id="KW-0472">Membrane</keyword>
<evidence type="ECO:0000256" key="4">
    <source>
        <dbReference type="ARBA" id="ARBA00022692"/>
    </source>
</evidence>
<dbReference type="GO" id="GO:0005886">
    <property type="term" value="C:plasma membrane"/>
    <property type="evidence" value="ECO:0007669"/>
    <property type="project" value="UniProtKB-SubCell"/>
</dbReference>
<evidence type="ECO:0000256" key="5">
    <source>
        <dbReference type="ARBA" id="ARBA00022989"/>
    </source>
</evidence>
<dbReference type="Pfam" id="PF13440">
    <property type="entry name" value="Polysacc_synt_3"/>
    <property type="match status" value="1"/>
</dbReference>
<evidence type="ECO:0000256" key="7">
    <source>
        <dbReference type="SAM" id="Phobius"/>
    </source>
</evidence>
<dbReference type="RefSeq" id="WP_139615633.1">
    <property type="nucleotide sequence ID" value="NZ_CP040759.1"/>
</dbReference>
<feature type="transmembrane region" description="Helical" evidence="7">
    <location>
        <begin position="144"/>
        <end position="163"/>
    </location>
</feature>
<geneLocation type="plasmid" evidence="8 9">
    <name>unnamed8</name>
</geneLocation>
<feature type="transmembrane region" description="Helical" evidence="7">
    <location>
        <begin position="169"/>
        <end position="187"/>
    </location>
</feature>
<evidence type="ECO:0000256" key="1">
    <source>
        <dbReference type="ARBA" id="ARBA00004651"/>
    </source>
</evidence>
<comment type="subcellular location">
    <subcellularLocation>
        <location evidence="1">Cell membrane</location>
        <topology evidence="1">Multi-pass membrane protein</topology>
    </subcellularLocation>
</comment>
<evidence type="ECO:0000256" key="2">
    <source>
        <dbReference type="ARBA" id="ARBA00007430"/>
    </source>
</evidence>
<reference evidence="9" key="1">
    <citation type="submission" date="2019-05" db="EMBL/GenBank/DDBJ databases">
        <title>Tamlana fucoidanivorans sp. nov., isolated from the surface of algae collected from Fujian province in China.</title>
        <authorList>
            <person name="Li J."/>
        </authorList>
    </citation>
    <scope>NUCLEOTIDE SEQUENCE [LARGE SCALE GENOMIC DNA]</scope>
    <source>
        <strain evidence="9">2251</strain>
        <plasmid evidence="9">unnamed8</plasmid>
    </source>
</reference>
<keyword evidence="8" id="KW-0614">Plasmid</keyword>
<evidence type="ECO:0000313" key="8">
    <source>
        <dbReference type="EMBL" id="QDA35814.1"/>
    </source>
</evidence>
<dbReference type="PANTHER" id="PTHR30250">
    <property type="entry name" value="PST FAMILY PREDICTED COLANIC ACID TRANSPORTER"/>
    <property type="match status" value="1"/>
</dbReference>
<feature type="transmembrane region" description="Helical" evidence="7">
    <location>
        <begin position="324"/>
        <end position="343"/>
    </location>
</feature>
<evidence type="ECO:0000313" key="9">
    <source>
        <dbReference type="Proteomes" id="UP000296374"/>
    </source>
</evidence>
<keyword evidence="4 7" id="KW-0812">Transmembrane</keyword>
<feature type="transmembrane region" description="Helical" evidence="7">
    <location>
        <begin position="415"/>
        <end position="433"/>
    </location>
</feature>
<dbReference type="Proteomes" id="UP000296374">
    <property type="component" value="Plasmid unnamed8"/>
</dbReference>
<dbReference type="EMBL" id="CP040759">
    <property type="protein sequence ID" value="QDA35814.1"/>
    <property type="molecule type" value="Genomic_DNA"/>
</dbReference>
<evidence type="ECO:0000256" key="3">
    <source>
        <dbReference type="ARBA" id="ARBA00022475"/>
    </source>
</evidence>
<name>A0A4Y5SSX1_9RHOB</name>
<comment type="similarity">
    <text evidence="2">Belongs to the polysaccharide synthase family.</text>
</comment>
<sequence>MERIRVSMLFSAADKYLSQVLLVVTTMVMARLLTPAETGLYVIANSILMLADNLRTFGVGVYVVQTPELHAKTLRSAFTVTMLLSLVLMGGLLLSADAVAIFFGASEIEGLLRLAAFGFLVIPFATPIVALLQRELDFRTLAILNVLAALTSATVTITLGFAGFGPESYVWGFLASGTALAVAAVAVRPQPAMFRPSLAEARQILSFGLVSSSVSLVNMAYESLPRLMLGKLLSFEAVGLFARAVTVCQLPDRSIVSALQPVVLPVLAAQARSGGDLKASYLHGYLLMSAVQWPMLVMLVLLAEPVVLVILGPQWIEAVPLVRMIAAGTMAMAPAFLTFPVLVAHGRIRDTLWSSLISLPPSAMLVFAAGTISIEAVAASMMILAPFQMAVAFWFVRRAINVGWRDMATASRDSLVLAVATAVVPITVIMIGGNGFSLGWGQCLIAIGGGATGWATALRVVGHPVGTEIGALRALLPVRFGRIRKPVGVE</sequence>
<protein>
    <submittedName>
        <fullName evidence="8">Lipopolysaccharide biosynthesis protein</fullName>
    </submittedName>
</protein>
<keyword evidence="3" id="KW-1003">Cell membrane</keyword>
<dbReference type="CDD" id="cd13127">
    <property type="entry name" value="MATE_tuaB_like"/>
    <property type="match status" value="1"/>
</dbReference>
<feature type="transmembrane region" description="Helical" evidence="7">
    <location>
        <begin position="363"/>
        <end position="395"/>
    </location>
</feature>
<feature type="transmembrane region" description="Helical" evidence="7">
    <location>
        <begin position="291"/>
        <end position="312"/>
    </location>
</feature>